<reference evidence="10" key="1">
    <citation type="submission" date="2019-03" db="EMBL/GenBank/DDBJ databases">
        <authorList>
            <person name="Danneels B."/>
        </authorList>
    </citation>
    <scope>NUCLEOTIDE SEQUENCE</scope>
</reference>
<evidence type="ECO:0000256" key="8">
    <source>
        <dbReference type="SAM" id="Phobius"/>
    </source>
</evidence>
<comment type="similarity">
    <text evidence="2">Belongs to the GSP F family.</text>
</comment>
<evidence type="ECO:0000256" key="4">
    <source>
        <dbReference type="ARBA" id="ARBA00022519"/>
    </source>
</evidence>
<name>A0A484R1A9_9ZZZZ</name>
<dbReference type="Pfam" id="PF00482">
    <property type="entry name" value="T2SSF"/>
    <property type="match status" value="2"/>
</dbReference>
<dbReference type="EMBL" id="CAADIH010000021">
    <property type="protein sequence ID" value="VFR45461.1"/>
    <property type="molecule type" value="Genomic_DNA"/>
</dbReference>
<gene>
    <name evidence="10" type="ORF">BER1_0519</name>
    <name evidence="11" type="ORF">BER2_0519</name>
</gene>
<accession>A0A484R1A9</accession>
<feature type="transmembrane region" description="Helical" evidence="8">
    <location>
        <begin position="166"/>
        <end position="187"/>
    </location>
</feature>
<evidence type="ECO:0000256" key="6">
    <source>
        <dbReference type="ARBA" id="ARBA00022989"/>
    </source>
</evidence>
<organism evidence="10">
    <name type="scientific">plant metagenome</name>
    <dbReference type="NCBI Taxonomy" id="1297885"/>
    <lineage>
        <taxon>unclassified sequences</taxon>
        <taxon>metagenomes</taxon>
        <taxon>organismal metagenomes</taxon>
    </lineage>
</organism>
<evidence type="ECO:0000313" key="10">
    <source>
        <dbReference type="EMBL" id="VFR43746.1"/>
    </source>
</evidence>
<protein>
    <submittedName>
        <fullName evidence="10">General secretion pathway protein F</fullName>
    </submittedName>
</protein>
<keyword evidence="4" id="KW-0997">Cell inner membrane</keyword>
<evidence type="ECO:0000256" key="5">
    <source>
        <dbReference type="ARBA" id="ARBA00022692"/>
    </source>
</evidence>
<dbReference type="Gene3D" id="1.20.81.30">
    <property type="entry name" value="Type II secretion system (T2SS), domain F"/>
    <property type="match status" value="2"/>
</dbReference>
<feature type="transmembrane region" description="Helical" evidence="8">
    <location>
        <begin position="219"/>
        <end position="238"/>
    </location>
</feature>
<keyword evidence="7 8" id="KW-0472">Membrane</keyword>
<dbReference type="EMBL" id="CAADIE010000020">
    <property type="protein sequence ID" value="VFR43746.1"/>
    <property type="molecule type" value="Genomic_DNA"/>
</dbReference>
<dbReference type="PRINTS" id="PR00812">
    <property type="entry name" value="BCTERIALGSPF"/>
</dbReference>
<keyword evidence="6 8" id="KW-1133">Transmembrane helix</keyword>
<comment type="subcellular location">
    <subcellularLocation>
        <location evidence="1">Cell inner membrane</location>
        <topology evidence="1">Multi-pass membrane protein</topology>
    </subcellularLocation>
</comment>
<dbReference type="GO" id="GO:0005886">
    <property type="term" value="C:plasma membrane"/>
    <property type="evidence" value="ECO:0007669"/>
    <property type="project" value="UniProtKB-SubCell"/>
</dbReference>
<dbReference type="InterPro" id="IPR042094">
    <property type="entry name" value="T2SS_GspF_sf"/>
</dbReference>
<dbReference type="PANTHER" id="PTHR30012">
    <property type="entry name" value="GENERAL SECRETION PATHWAY PROTEIN"/>
    <property type="match status" value="1"/>
</dbReference>
<dbReference type="GO" id="GO:0015628">
    <property type="term" value="P:protein secretion by the type II secretion system"/>
    <property type="evidence" value="ECO:0007669"/>
    <property type="project" value="TreeGrafter"/>
</dbReference>
<evidence type="ECO:0000259" key="9">
    <source>
        <dbReference type="Pfam" id="PF00482"/>
    </source>
</evidence>
<dbReference type="AlphaFoldDB" id="A0A484R1A9"/>
<evidence type="ECO:0000256" key="1">
    <source>
        <dbReference type="ARBA" id="ARBA00004429"/>
    </source>
</evidence>
<feature type="transmembrane region" description="Helical" evidence="8">
    <location>
        <begin position="194"/>
        <end position="213"/>
    </location>
</feature>
<feature type="domain" description="Type II secretion system protein GspF" evidence="9">
    <location>
        <begin position="67"/>
        <end position="189"/>
    </location>
</feature>
<proteinExistence type="inferred from homology"/>
<dbReference type="InterPro" id="IPR018076">
    <property type="entry name" value="T2SS_GspF_dom"/>
</dbReference>
<dbReference type="FunFam" id="1.20.81.30:FF:000001">
    <property type="entry name" value="Type II secretion system protein F"/>
    <property type="match status" value="2"/>
</dbReference>
<dbReference type="InterPro" id="IPR003004">
    <property type="entry name" value="GspF/PilC"/>
</dbReference>
<evidence type="ECO:0000256" key="2">
    <source>
        <dbReference type="ARBA" id="ARBA00005745"/>
    </source>
</evidence>
<dbReference type="PANTHER" id="PTHR30012:SF0">
    <property type="entry name" value="TYPE II SECRETION SYSTEM PROTEIN F-RELATED"/>
    <property type="match status" value="1"/>
</dbReference>
<keyword evidence="5 8" id="KW-0812">Transmembrane</keyword>
<evidence type="ECO:0000313" key="11">
    <source>
        <dbReference type="EMBL" id="VFR45461.1"/>
    </source>
</evidence>
<feature type="transmembrane region" description="Helical" evidence="8">
    <location>
        <begin position="365"/>
        <end position="390"/>
    </location>
</feature>
<evidence type="ECO:0000256" key="7">
    <source>
        <dbReference type="ARBA" id="ARBA00023136"/>
    </source>
</evidence>
<feature type="domain" description="Type II secretion system protein GspF" evidence="9">
    <location>
        <begin position="270"/>
        <end position="391"/>
    </location>
</feature>
<sequence length="399" mass="43773">MIPFRYLVIDGQGKRQTGQLLAESKAEAVARLQAQRMLIIELHVSQGRWEALFSSPRISQRQLVRLTEQLATLLDAGQPIESVLELLVRQAARGPQRDVVERLLEQVKAGDLLSTALAREDRVFSAFYISLVRAGEASGTLGESLVHLAEHLERAHTQRTELISALIYPAFLVAGVLGSLGLLLAYVVPQFVPIFADLGIVLPLLTKAVLWLGKLMERWGGVMALVTAFSAGCVLVSLRDRRRRERFDASLLRCGALGAFWLAVDVARLAQVLGTLLEKRVALLTSFDIARRVVTNYAMRAAVSKAAQETREGASLADALARTRVFPELAVQMIGVGEQSGQLGEMLLKLARIYDKQNQTSIKRFMAALVPTLTLLMTAMVALIMLAILLPLMSLTSNI</sequence>
<evidence type="ECO:0000256" key="3">
    <source>
        <dbReference type="ARBA" id="ARBA00022475"/>
    </source>
</evidence>
<keyword evidence="3" id="KW-1003">Cell membrane</keyword>